<dbReference type="PANTHER" id="PTHR45900:SF1">
    <property type="entry name" value="MITOCHONDRIAL DNA REPAIR PROTEIN RECA HOMOLOG-RELATED"/>
    <property type="match status" value="1"/>
</dbReference>
<keyword evidence="3" id="KW-0547">Nucleotide-binding</keyword>
<feature type="domain" description="RecA family profile 2" evidence="10">
    <location>
        <begin position="191"/>
        <end position="274"/>
    </location>
</feature>
<evidence type="ECO:0000256" key="8">
    <source>
        <dbReference type="ARBA" id="ARBA00023204"/>
    </source>
</evidence>
<evidence type="ECO:0000256" key="1">
    <source>
        <dbReference type="ARBA" id="ARBA00009391"/>
    </source>
</evidence>
<evidence type="ECO:0000256" key="4">
    <source>
        <dbReference type="ARBA" id="ARBA00022763"/>
    </source>
</evidence>
<dbReference type="GO" id="GO:0006281">
    <property type="term" value="P:DNA repair"/>
    <property type="evidence" value="ECO:0007669"/>
    <property type="project" value="UniProtKB-KW"/>
</dbReference>
<dbReference type="InterPro" id="IPR027417">
    <property type="entry name" value="P-loop_NTPase"/>
</dbReference>
<keyword evidence="4" id="KW-0227">DNA damage</keyword>
<dbReference type="EMBL" id="JABZFV010000001">
    <property type="protein sequence ID" value="MBF0934074.1"/>
    <property type="molecule type" value="Genomic_DNA"/>
</dbReference>
<dbReference type="Gene3D" id="3.40.50.300">
    <property type="entry name" value="P-loop containing nucleotide triphosphate hydrolases"/>
    <property type="match status" value="1"/>
</dbReference>
<dbReference type="GO" id="GO:0008094">
    <property type="term" value="F:ATP-dependent activity, acting on DNA"/>
    <property type="evidence" value="ECO:0007669"/>
    <property type="project" value="InterPro"/>
</dbReference>
<proteinExistence type="inferred from homology"/>
<protein>
    <recommendedName>
        <fullName evidence="2">Protein RecA</fullName>
    </recommendedName>
</protein>
<evidence type="ECO:0000256" key="7">
    <source>
        <dbReference type="ARBA" id="ARBA00023172"/>
    </source>
</evidence>
<dbReference type="PANTHER" id="PTHR45900">
    <property type="entry name" value="RECA"/>
    <property type="match status" value="1"/>
</dbReference>
<dbReference type="SUPFAM" id="SSF54752">
    <property type="entry name" value="RecA protein, C-terminal domain"/>
    <property type="match status" value="1"/>
</dbReference>
<evidence type="ECO:0000256" key="3">
    <source>
        <dbReference type="ARBA" id="ARBA00022741"/>
    </source>
</evidence>
<accession>A0A929MMU7</accession>
<dbReference type="Gene3D" id="3.30.250.10">
    <property type="entry name" value="RecA protein, C-terminal domain"/>
    <property type="match status" value="1"/>
</dbReference>
<reference evidence="11" key="1">
    <citation type="submission" date="2020-04" db="EMBL/GenBank/DDBJ databases">
        <title>Deep metagenomics examines the oral microbiome during advanced dental caries in children, revealing novel taxa and co-occurrences with host molecules.</title>
        <authorList>
            <person name="Baker J.L."/>
            <person name="Morton J.T."/>
            <person name="Dinis M."/>
            <person name="Alvarez R."/>
            <person name="Tran N.C."/>
            <person name="Knight R."/>
            <person name="Edlund A."/>
        </authorList>
    </citation>
    <scope>NUCLEOTIDE SEQUENCE</scope>
    <source>
        <strain evidence="11">JCVI_23_bin.16</strain>
    </source>
</reference>
<dbReference type="GO" id="GO:0009432">
    <property type="term" value="P:SOS response"/>
    <property type="evidence" value="ECO:0007669"/>
    <property type="project" value="UniProtKB-KW"/>
</dbReference>
<dbReference type="GO" id="GO:0003697">
    <property type="term" value="F:single-stranded DNA binding"/>
    <property type="evidence" value="ECO:0007669"/>
    <property type="project" value="InterPro"/>
</dbReference>
<name>A0A929MMU7_ABIDE</name>
<organism evidence="11 12">
    <name type="scientific">Abiotrophia defectiva</name>
    <name type="common">Streptococcus defectivus</name>
    <dbReference type="NCBI Taxonomy" id="46125"/>
    <lineage>
        <taxon>Bacteria</taxon>
        <taxon>Bacillati</taxon>
        <taxon>Bacillota</taxon>
        <taxon>Bacilli</taxon>
        <taxon>Lactobacillales</taxon>
        <taxon>Aerococcaceae</taxon>
        <taxon>Abiotrophia</taxon>
    </lineage>
</organism>
<evidence type="ECO:0000256" key="5">
    <source>
        <dbReference type="ARBA" id="ARBA00022840"/>
    </source>
</evidence>
<evidence type="ECO:0000313" key="12">
    <source>
        <dbReference type="Proteomes" id="UP000757900"/>
    </source>
</evidence>
<sequence length="369" mass="40591">MDELSKLKRSVQKKYGDTAISTATEMEPSIYVPSGSLALDFAIGTGGIPHNRVVEIAGTEGAGKTTLGILAMSNFLDKFPERGAAIIDLEHKLSSDWIRMLIGEEKANRVIIVWPDDIEQATAMYREICSSGAISYVLLDSIGGAPTSREQEKVAMGGNTLGVGHFATTASVFSHKYEVCTVGINQAREDMGGYNRFITPGGKKWKHACVLRIQLKPGKDKYVEKINGEDVQIGYSIIAKVIKNQLAAPFRVAWWPFYNVFTEKYGFGIDRLSEIVRLSVMTGVIERKGAWYYHDLFPDGKIQSVDGVSNFLREKSEISEKISDQVLDAVKEKGTSSVASFGTNEAELSEEDNKITTSFNEAFINGGFK</sequence>
<keyword evidence="5" id="KW-0067">ATP-binding</keyword>
<evidence type="ECO:0000256" key="2">
    <source>
        <dbReference type="ARBA" id="ARBA00015553"/>
    </source>
</evidence>
<dbReference type="PROSITE" id="PS50163">
    <property type="entry name" value="RECA_3"/>
    <property type="match status" value="1"/>
</dbReference>
<keyword evidence="6" id="KW-0238">DNA-binding</keyword>
<dbReference type="SUPFAM" id="SSF52540">
    <property type="entry name" value="P-loop containing nucleoside triphosphate hydrolases"/>
    <property type="match status" value="1"/>
</dbReference>
<evidence type="ECO:0000313" key="11">
    <source>
        <dbReference type="EMBL" id="MBF0934074.1"/>
    </source>
</evidence>
<keyword evidence="9" id="KW-0742">SOS response</keyword>
<keyword evidence="7" id="KW-0233">DNA recombination</keyword>
<dbReference type="Proteomes" id="UP000757900">
    <property type="component" value="Unassembled WGS sequence"/>
</dbReference>
<dbReference type="InterPro" id="IPR049428">
    <property type="entry name" value="RecA-like_N"/>
</dbReference>
<evidence type="ECO:0000256" key="6">
    <source>
        <dbReference type="ARBA" id="ARBA00023125"/>
    </source>
</evidence>
<dbReference type="InterPro" id="IPR020587">
    <property type="entry name" value="RecA_monomer-monomer_interface"/>
</dbReference>
<evidence type="ECO:0000256" key="9">
    <source>
        <dbReference type="ARBA" id="ARBA00023236"/>
    </source>
</evidence>
<comment type="similarity">
    <text evidence="1">Belongs to the RecA family.</text>
</comment>
<evidence type="ECO:0000259" key="10">
    <source>
        <dbReference type="PROSITE" id="PS50163"/>
    </source>
</evidence>
<keyword evidence="8" id="KW-0234">DNA repair</keyword>
<dbReference type="Pfam" id="PF00154">
    <property type="entry name" value="RecA_N"/>
    <property type="match status" value="1"/>
</dbReference>
<dbReference type="InterPro" id="IPR013765">
    <property type="entry name" value="DNA_recomb/repair_RecA"/>
</dbReference>
<comment type="caution">
    <text evidence="11">The sequence shown here is derived from an EMBL/GenBank/DDBJ whole genome shotgun (WGS) entry which is preliminary data.</text>
</comment>
<dbReference type="GO" id="GO:0005524">
    <property type="term" value="F:ATP binding"/>
    <property type="evidence" value="ECO:0007669"/>
    <property type="project" value="UniProtKB-KW"/>
</dbReference>
<dbReference type="GO" id="GO:0006310">
    <property type="term" value="P:DNA recombination"/>
    <property type="evidence" value="ECO:0007669"/>
    <property type="project" value="UniProtKB-KW"/>
</dbReference>
<dbReference type="InterPro" id="IPR023400">
    <property type="entry name" value="RecA_C_sf"/>
</dbReference>
<gene>
    <name evidence="11" type="ORF">HXK00_00340</name>
</gene>
<dbReference type="AlphaFoldDB" id="A0A929MMU7"/>